<evidence type="ECO:0000313" key="1">
    <source>
        <dbReference type="EMBL" id="PTX75821.1"/>
    </source>
</evidence>
<reference evidence="1 2" key="1">
    <citation type="submission" date="2018-04" db="EMBL/GenBank/DDBJ databases">
        <title>Genomic Encyclopedia of Archaeal and Bacterial Type Strains, Phase II (KMG-II): from individual species to whole genera.</title>
        <authorList>
            <person name="Goeker M."/>
        </authorList>
    </citation>
    <scope>NUCLEOTIDE SEQUENCE [LARGE SCALE GENOMIC DNA]</scope>
    <source>
        <strain evidence="1 2">DSM 12244</strain>
    </source>
</reference>
<gene>
    <name evidence="1" type="ORF">C8N31_101482</name>
</gene>
<dbReference type="Proteomes" id="UP000244092">
    <property type="component" value="Unassembled WGS sequence"/>
</dbReference>
<proteinExistence type="predicted"/>
<evidence type="ECO:0000313" key="2">
    <source>
        <dbReference type="Proteomes" id="UP000244092"/>
    </source>
</evidence>
<dbReference type="OrthoDB" id="9801242at2"/>
<dbReference type="Gene3D" id="1.10.238.160">
    <property type="match status" value="1"/>
</dbReference>
<name>A0A2T6CJZ1_9RHOB</name>
<accession>A0A2T6CJZ1</accession>
<dbReference type="AlphaFoldDB" id="A0A2T6CJZ1"/>
<comment type="caution">
    <text evidence="1">The sequence shown here is derived from an EMBL/GenBank/DDBJ whole genome shotgun (WGS) entry which is preliminary data.</text>
</comment>
<dbReference type="EMBL" id="QBKU01000001">
    <property type="protein sequence ID" value="PTX75821.1"/>
    <property type="molecule type" value="Genomic_DNA"/>
</dbReference>
<dbReference type="RefSeq" id="WP_037917950.1">
    <property type="nucleotide sequence ID" value="NZ_QBKU01000001.1"/>
</dbReference>
<organism evidence="1 2">
    <name type="scientific">Sulfitobacter mediterraneus</name>
    <dbReference type="NCBI Taxonomy" id="83219"/>
    <lineage>
        <taxon>Bacteria</taxon>
        <taxon>Pseudomonadati</taxon>
        <taxon>Pseudomonadota</taxon>
        <taxon>Alphaproteobacteria</taxon>
        <taxon>Rhodobacterales</taxon>
        <taxon>Roseobacteraceae</taxon>
        <taxon>Sulfitobacter</taxon>
    </lineage>
</organism>
<sequence>MSNKPTSPNADKFITLNQLREKLAGRARSSIYLDVEHDRLPKPMKLGGKLYWSSNAVDAAMAELQAF</sequence>
<protein>
    <submittedName>
        <fullName evidence="1">AlpA family transcriptional regulator</fullName>
    </submittedName>
</protein>